<reference evidence="10 11" key="1">
    <citation type="submission" date="2016-10" db="EMBL/GenBank/DDBJ databases">
        <authorList>
            <person name="de Groot N.N."/>
        </authorList>
    </citation>
    <scope>NUCLEOTIDE SEQUENCE [LARGE SCALE GENOMIC DNA]</scope>
    <source>
        <strain evidence="10 11">JCM 11308</strain>
    </source>
</reference>
<evidence type="ECO:0000256" key="2">
    <source>
        <dbReference type="ARBA" id="ARBA00022475"/>
    </source>
</evidence>
<protein>
    <submittedName>
        <fullName evidence="10">Alpha-1,2-mannosyltransferase</fullName>
    </submittedName>
</protein>
<dbReference type="EMBL" id="FNAB01000003">
    <property type="protein sequence ID" value="SDD18692.1"/>
    <property type="molecule type" value="Genomic_DNA"/>
</dbReference>
<keyword evidence="5 9" id="KW-1133">Transmembrane helix</keyword>
<evidence type="ECO:0000256" key="4">
    <source>
        <dbReference type="ARBA" id="ARBA00022692"/>
    </source>
</evidence>
<evidence type="ECO:0000256" key="7">
    <source>
        <dbReference type="ARBA" id="ARBA00024033"/>
    </source>
</evidence>
<keyword evidence="2" id="KW-1003">Cell membrane</keyword>
<evidence type="ECO:0000256" key="5">
    <source>
        <dbReference type="ARBA" id="ARBA00022989"/>
    </source>
</evidence>
<dbReference type="Pfam" id="PF09594">
    <property type="entry name" value="GT87"/>
    <property type="match status" value="1"/>
</dbReference>
<evidence type="ECO:0000256" key="3">
    <source>
        <dbReference type="ARBA" id="ARBA00022679"/>
    </source>
</evidence>
<comment type="similarity">
    <text evidence="7">Belongs to the glycosyltransferase 87 family.</text>
</comment>
<accession>A0A1G6SP66</accession>
<feature type="transmembrane region" description="Helical" evidence="9">
    <location>
        <begin position="75"/>
        <end position="98"/>
    </location>
</feature>
<evidence type="ECO:0000313" key="11">
    <source>
        <dbReference type="Proteomes" id="UP000199417"/>
    </source>
</evidence>
<gene>
    <name evidence="10" type="ORF">SAMN05444580_103216</name>
</gene>
<feature type="transmembrane region" description="Helical" evidence="9">
    <location>
        <begin position="104"/>
        <end position="126"/>
    </location>
</feature>
<dbReference type="RefSeq" id="WP_072843324.1">
    <property type="nucleotide sequence ID" value="NZ_FNAB01000003.1"/>
</dbReference>
<feature type="transmembrane region" description="Helical" evidence="9">
    <location>
        <begin position="181"/>
        <end position="203"/>
    </location>
</feature>
<feature type="region of interest" description="Disordered" evidence="8">
    <location>
        <begin position="447"/>
        <end position="484"/>
    </location>
</feature>
<feature type="transmembrane region" description="Helical" evidence="9">
    <location>
        <begin position="314"/>
        <end position="330"/>
    </location>
</feature>
<comment type="subcellular location">
    <subcellularLocation>
        <location evidence="1">Cell membrane</location>
        <topology evidence="1">Multi-pass membrane protein</topology>
    </subcellularLocation>
</comment>
<keyword evidence="11" id="KW-1185">Reference proteome</keyword>
<keyword evidence="10" id="KW-0328">Glycosyltransferase</keyword>
<organism evidence="10 11">
    <name type="scientific">Rhodococcus tukisamuensis</name>
    <dbReference type="NCBI Taxonomy" id="168276"/>
    <lineage>
        <taxon>Bacteria</taxon>
        <taxon>Bacillati</taxon>
        <taxon>Actinomycetota</taxon>
        <taxon>Actinomycetes</taxon>
        <taxon>Mycobacteriales</taxon>
        <taxon>Nocardiaceae</taxon>
        <taxon>Rhodococcus</taxon>
    </lineage>
</organism>
<feature type="transmembrane region" description="Helical" evidence="9">
    <location>
        <begin position="210"/>
        <end position="228"/>
    </location>
</feature>
<feature type="transmembrane region" description="Helical" evidence="9">
    <location>
        <begin position="403"/>
        <end position="430"/>
    </location>
</feature>
<sequence>MLTKPPGTPAEAPVVGWPLVAAAAVAAVGVLVFHVVAVPLDNPFYGLFRNYADLAIYRAGGDAVVQRTGVYDGPVLFGMQFTYTPFAAIVFAPLALITQSAANVLWWSATFLALAATVALSFKSLGYRLDRRVRLLSVLLAVAATALEPVRTTVWLGQVNVFLMLLVLWDLTRPDGSRLKGVGVGVATGIKLTPGFFLVYLAVTRQWRSCVTAFGALAATVAVGFAVIPGDAWSYWTCQFRSTARVGPVDAPSNQSVNGVLGQLLRFYDVARYSNPDNAGVFEPPTWMWLLFAVPAVVLGVAAARVAHRRGHELLAIVLTAMTAATVSPFSWGHHWAWFVPLFVLALHFALTSAARLRWLVPVAAALPALTWWHDYPDRPGLHGAEHPIGIGLFMMPIDPDRWWAHVLAPVYAGCYPLAFAVLAAATLLARPRGAVDDFPLPAALDGARPGGNALEGAAPEPIRPPQRADEGEADPAPTARVIP</sequence>
<keyword evidence="6 9" id="KW-0472">Membrane</keyword>
<keyword evidence="4 9" id="KW-0812">Transmembrane</keyword>
<proteinExistence type="inferred from homology"/>
<feature type="transmembrane region" description="Helical" evidence="9">
    <location>
        <begin position="138"/>
        <end position="169"/>
    </location>
</feature>
<dbReference type="STRING" id="168276.SAMN05444580_103216"/>
<keyword evidence="3 10" id="KW-0808">Transferase</keyword>
<feature type="transmembrane region" description="Helical" evidence="9">
    <location>
        <begin position="287"/>
        <end position="307"/>
    </location>
</feature>
<evidence type="ECO:0000256" key="6">
    <source>
        <dbReference type="ARBA" id="ARBA00023136"/>
    </source>
</evidence>
<evidence type="ECO:0000256" key="1">
    <source>
        <dbReference type="ARBA" id="ARBA00004651"/>
    </source>
</evidence>
<dbReference type="InterPro" id="IPR018584">
    <property type="entry name" value="GT87"/>
</dbReference>
<name>A0A1G6SP66_9NOCA</name>
<evidence type="ECO:0000256" key="8">
    <source>
        <dbReference type="SAM" id="MobiDB-lite"/>
    </source>
</evidence>
<evidence type="ECO:0000256" key="9">
    <source>
        <dbReference type="SAM" id="Phobius"/>
    </source>
</evidence>
<dbReference type="GO" id="GO:0005886">
    <property type="term" value="C:plasma membrane"/>
    <property type="evidence" value="ECO:0007669"/>
    <property type="project" value="UniProtKB-SubCell"/>
</dbReference>
<feature type="transmembrane region" description="Helical" evidence="9">
    <location>
        <begin position="20"/>
        <end position="40"/>
    </location>
</feature>
<dbReference type="Proteomes" id="UP000199417">
    <property type="component" value="Unassembled WGS sequence"/>
</dbReference>
<evidence type="ECO:0000313" key="10">
    <source>
        <dbReference type="EMBL" id="SDD18692.1"/>
    </source>
</evidence>
<dbReference type="GO" id="GO:0016758">
    <property type="term" value="F:hexosyltransferase activity"/>
    <property type="evidence" value="ECO:0007669"/>
    <property type="project" value="InterPro"/>
</dbReference>
<dbReference type="AlphaFoldDB" id="A0A1G6SP66"/>